<name>A0A4R8UCN7_9MICO</name>
<evidence type="ECO:0000313" key="1">
    <source>
        <dbReference type="EMBL" id="TFB49670.1"/>
    </source>
</evidence>
<keyword evidence="2" id="KW-1185">Reference proteome</keyword>
<gene>
    <name evidence="1" type="ORF">E3O23_11350</name>
</gene>
<organism evidence="1 2">
    <name type="scientific">Cryobacterium tagatosivorans</name>
    <dbReference type="NCBI Taxonomy" id="1259199"/>
    <lineage>
        <taxon>Bacteria</taxon>
        <taxon>Bacillati</taxon>
        <taxon>Actinomycetota</taxon>
        <taxon>Actinomycetes</taxon>
        <taxon>Micrococcales</taxon>
        <taxon>Microbacteriaceae</taxon>
        <taxon>Cryobacterium</taxon>
    </lineage>
</organism>
<accession>A0A4R8UCN7</accession>
<protein>
    <submittedName>
        <fullName evidence="1">Uncharacterized protein</fullName>
    </submittedName>
</protein>
<reference evidence="1 2" key="1">
    <citation type="submission" date="2019-03" db="EMBL/GenBank/DDBJ databases">
        <title>Genomics of glacier-inhabiting Cryobacterium strains.</title>
        <authorList>
            <person name="Liu Q."/>
            <person name="Xin Y.-H."/>
        </authorList>
    </citation>
    <scope>NUCLEOTIDE SEQUENCE [LARGE SCALE GENOMIC DNA]</scope>
    <source>
        <strain evidence="1 2">Sr47</strain>
    </source>
</reference>
<comment type="caution">
    <text evidence="1">The sequence shown here is derived from an EMBL/GenBank/DDBJ whole genome shotgun (WGS) entry which is preliminary data.</text>
</comment>
<dbReference type="EMBL" id="SOEZ01000055">
    <property type="protein sequence ID" value="TFB49670.1"/>
    <property type="molecule type" value="Genomic_DNA"/>
</dbReference>
<dbReference type="OrthoDB" id="4748714at2"/>
<evidence type="ECO:0000313" key="2">
    <source>
        <dbReference type="Proteomes" id="UP000297866"/>
    </source>
</evidence>
<sequence>MHMSLPQPGLRAYEMSIRSDTTELVGQMRELLGAQLVAYLGSVTETRAVRQWADGTRKPPADAIRRLRLAYQVAGLLNERDQPAVVQAWFQGMNPQLEDTAPARLIREGNPDEVGPRVLAAARAFAAVR</sequence>
<dbReference type="AlphaFoldDB" id="A0A4R8UCN7"/>
<proteinExistence type="predicted"/>
<dbReference type="Proteomes" id="UP000297866">
    <property type="component" value="Unassembled WGS sequence"/>
</dbReference>